<protein>
    <recommendedName>
        <fullName evidence="4">VWA containing CoxE family protein</fullName>
    </recommendedName>
</protein>
<accession>A0A1W1WHP0</accession>
<organism evidence="2 3">
    <name type="scientific">Sulfobacillus thermosulfidooxidans (strain DSM 9293 / VKM B-1269 / AT-1)</name>
    <dbReference type="NCBI Taxonomy" id="929705"/>
    <lineage>
        <taxon>Bacteria</taxon>
        <taxon>Bacillati</taxon>
        <taxon>Bacillota</taxon>
        <taxon>Clostridia</taxon>
        <taxon>Eubacteriales</taxon>
        <taxon>Clostridiales Family XVII. Incertae Sedis</taxon>
        <taxon>Sulfobacillus</taxon>
    </lineage>
</organism>
<dbReference type="PANTHER" id="PTHR39338:SF6">
    <property type="entry name" value="BLL5662 PROTEIN"/>
    <property type="match status" value="1"/>
</dbReference>
<reference evidence="3" key="1">
    <citation type="submission" date="2017-04" db="EMBL/GenBank/DDBJ databases">
        <authorList>
            <person name="Varghese N."/>
            <person name="Submissions S."/>
        </authorList>
    </citation>
    <scope>NUCLEOTIDE SEQUENCE [LARGE SCALE GENOMIC DNA]</scope>
    <source>
        <strain evidence="3">DSM 9293</strain>
    </source>
</reference>
<gene>
    <name evidence="2" type="ORF">SAMN00768000_2475</name>
</gene>
<dbReference type="PANTHER" id="PTHR39338">
    <property type="entry name" value="BLL5662 PROTEIN-RELATED"/>
    <property type="match status" value="1"/>
</dbReference>
<keyword evidence="3" id="KW-1185">Reference proteome</keyword>
<evidence type="ECO:0000256" key="1">
    <source>
        <dbReference type="SAM" id="MobiDB-lite"/>
    </source>
</evidence>
<dbReference type="InterPro" id="IPR008912">
    <property type="entry name" value="Uncharacterised_CoxE"/>
</dbReference>
<evidence type="ECO:0008006" key="4">
    <source>
        <dbReference type="Google" id="ProtNLM"/>
    </source>
</evidence>
<dbReference type="SUPFAM" id="SSF53300">
    <property type="entry name" value="vWA-like"/>
    <property type="match status" value="1"/>
</dbReference>
<evidence type="ECO:0000313" key="2">
    <source>
        <dbReference type="EMBL" id="SMC05828.1"/>
    </source>
</evidence>
<name>A0A1W1WHP0_SULTA</name>
<proteinExistence type="predicted"/>
<dbReference type="EMBL" id="FWWY01000001">
    <property type="protein sequence ID" value="SMC05828.1"/>
    <property type="molecule type" value="Genomic_DNA"/>
</dbReference>
<evidence type="ECO:0000313" key="3">
    <source>
        <dbReference type="Proteomes" id="UP000192660"/>
    </source>
</evidence>
<dbReference type="InterPro" id="IPR036465">
    <property type="entry name" value="vWFA_dom_sf"/>
</dbReference>
<dbReference type="RefSeq" id="WP_084661660.1">
    <property type="nucleotide sequence ID" value="NZ_FWWY01000001.1"/>
</dbReference>
<dbReference type="Pfam" id="PF05762">
    <property type="entry name" value="VWA_CoxE"/>
    <property type="match status" value="1"/>
</dbReference>
<feature type="region of interest" description="Disordered" evidence="1">
    <location>
        <begin position="94"/>
        <end position="115"/>
    </location>
</feature>
<dbReference type="Proteomes" id="UP000192660">
    <property type="component" value="Unassembled WGS sequence"/>
</dbReference>
<sequence length="369" mass="42501">MDGVRVDQFSRRLEMQVIEFSHFLRQHGFHPAVSETKAALQLFSASPIEHAQDLLRMWRPVFAKTAEQWEIFPNLFQRFFYPERPRLTVPERIQESADDVLSTPGQTRVRGESKNPSPALFAYSPRWGSPCILSPGQDVPYHEMKHWTHHIARYWATKTGPWRGKSSRGRKLNWRATFQTAFRHGGDPVKWLWHPRRQEHARIVVLLDVSGSMQAYVPFYLGLIWQLMREGSRVECFLSSNQIKRVTPFLRRSGPGGPPVADAHQLGGGTRLGWAFSSLLHDYSRLFTRRTTFLIASDGFDTGDLWLLAQSFPVLVRLTQRVVWFNPLLLLPEYTPQSAALKIVLPYVAEHVGVADSSSWIHYVRTCLQ</sequence>
<dbReference type="AlphaFoldDB" id="A0A1W1WHP0"/>
<dbReference type="OrthoDB" id="9790469at2"/>